<comment type="caution">
    <text evidence="1">The sequence shown here is derived from an EMBL/GenBank/DDBJ whole genome shotgun (WGS) entry which is preliminary data.</text>
</comment>
<feature type="non-terminal residue" evidence="1">
    <location>
        <position position="1"/>
    </location>
</feature>
<sequence>EYARVLAAKDPAVSERFWAEHLAGLPGPTLLAGPSPQLMEELPRPLVHTLSAELSELLRDAARTRGVTLNSVLTGAFGLFLGARTGR</sequence>
<dbReference type="EMBL" id="JAAGMN010001602">
    <property type="protein sequence ID" value="NEE07829.1"/>
    <property type="molecule type" value="Genomic_DNA"/>
</dbReference>
<dbReference type="SUPFAM" id="SSF52777">
    <property type="entry name" value="CoA-dependent acyltransferases"/>
    <property type="match status" value="1"/>
</dbReference>
<protein>
    <recommendedName>
        <fullName evidence="2">Condensation domain-containing protein</fullName>
    </recommendedName>
</protein>
<name>A0A6G3WQM5_9ACTN</name>
<evidence type="ECO:0000313" key="1">
    <source>
        <dbReference type="EMBL" id="NEE07829.1"/>
    </source>
</evidence>
<evidence type="ECO:0008006" key="2">
    <source>
        <dbReference type="Google" id="ProtNLM"/>
    </source>
</evidence>
<organism evidence="1">
    <name type="scientific">Streptomyces sp. SID7499</name>
    <dbReference type="NCBI Taxonomy" id="2706086"/>
    <lineage>
        <taxon>Bacteria</taxon>
        <taxon>Bacillati</taxon>
        <taxon>Actinomycetota</taxon>
        <taxon>Actinomycetes</taxon>
        <taxon>Kitasatosporales</taxon>
        <taxon>Streptomycetaceae</taxon>
        <taxon>Streptomyces</taxon>
    </lineage>
</organism>
<feature type="non-terminal residue" evidence="1">
    <location>
        <position position="87"/>
    </location>
</feature>
<proteinExistence type="predicted"/>
<accession>A0A6G3WQM5</accession>
<dbReference type="AlphaFoldDB" id="A0A6G3WQM5"/>
<dbReference type="Gene3D" id="3.30.559.30">
    <property type="entry name" value="Nonribosomal peptide synthetase, condensation domain"/>
    <property type="match status" value="1"/>
</dbReference>
<gene>
    <name evidence="1" type="ORF">G3M58_15375</name>
</gene>
<reference evidence="1" key="1">
    <citation type="submission" date="2020-01" db="EMBL/GenBank/DDBJ databases">
        <title>Insect and environment-associated Actinomycetes.</title>
        <authorList>
            <person name="Currrie C."/>
            <person name="Chevrette M."/>
            <person name="Carlson C."/>
            <person name="Stubbendieck R."/>
            <person name="Wendt-Pienkowski E."/>
        </authorList>
    </citation>
    <scope>NUCLEOTIDE SEQUENCE</scope>
    <source>
        <strain evidence="1">SID7499</strain>
    </source>
</reference>